<dbReference type="Gene3D" id="1.10.8.10">
    <property type="entry name" value="DNA helicase RuvA subunit, C-terminal domain"/>
    <property type="match status" value="1"/>
</dbReference>
<dbReference type="Pfam" id="PF05175">
    <property type="entry name" value="MTS"/>
    <property type="match status" value="1"/>
</dbReference>
<dbReference type="InterPro" id="IPR050320">
    <property type="entry name" value="N5-glutamine_MTase"/>
</dbReference>
<dbReference type="PANTHER" id="PTHR18895:SF74">
    <property type="entry name" value="MTRF1L RELEASE FACTOR GLUTAMINE METHYLTRANSFERASE"/>
    <property type="match status" value="1"/>
</dbReference>
<dbReference type="EMBL" id="JAAABJ010000629">
    <property type="protein sequence ID" value="NAW51873.1"/>
    <property type="molecule type" value="Genomic_DNA"/>
</dbReference>
<evidence type="ECO:0000313" key="9">
    <source>
        <dbReference type="Proteomes" id="UP000553459"/>
    </source>
</evidence>
<feature type="domain" description="Release factor glutamine methyltransferase N-terminal" evidence="7">
    <location>
        <begin position="12"/>
        <end position="76"/>
    </location>
</feature>
<dbReference type="SUPFAM" id="SSF53335">
    <property type="entry name" value="S-adenosyl-L-methionine-dependent methyltransferases"/>
    <property type="match status" value="1"/>
</dbReference>
<organism evidence="8 9">
    <name type="scientific">Elizabethkingia argenteiflava</name>
    <dbReference type="NCBI Taxonomy" id="2681556"/>
    <lineage>
        <taxon>Bacteria</taxon>
        <taxon>Pseudomonadati</taxon>
        <taxon>Bacteroidota</taxon>
        <taxon>Flavobacteriia</taxon>
        <taxon>Flavobacteriales</taxon>
        <taxon>Weeksellaceae</taxon>
        <taxon>Elizabethkingia</taxon>
    </lineage>
</organism>
<dbReference type="GO" id="GO:0102559">
    <property type="term" value="F:peptide chain release factor N(5)-glutamine methyltransferase activity"/>
    <property type="evidence" value="ECO:0007669"/>
    <property type="project" value="UniProtKB-EC"/>
</dbReference>
<dbReference type="InterPro" id="IPR004556">
    <property type="entry name" value="HemK-like"/>
</dbReference>
<dbReference type="Gene3D" id="3.40.50.150">
    <property type="entry name" value="Vaccinia Virus protein VP39"/>
    <property type="match status" value="1"/>
</dbReference>
<proteinExistence type="predicted"/>
<feature type="domain" description="Methyltransferase small" evidence="6">
    <location>
        <begin position="104"/>
        <end position="189"/>
    </location>
</feature>
<dbReference type="InterPro" id="IPR019874">
    <property type="entry name" value="RF_methyltr_PrmC"/>
</dbReference>
<dbReference type="PANTHER" id="PTHR18895">
    <property type="entry name" value="HEMK METHYLTRANSFERASE"/>
    <property type="match status" value="1"/>
</dbReference>
<dbReference type="GO" id="GO:0003676">
    <property type="term" value="F:nucleic acid binding"/>
    <property type="evidence" value="ECO:0007669"/>
    <property type="project" value="InterPro"/>
</dbReference>
<dbReference type="Proteomes" id="UP000553459">
    <property type="component" value="Unassembled WGS sequence"/>
</dbReference>
<evidence type="ECO:0000256" key="2">
    <source>
        <dbReference type="ARBA" id="ARBA00022603"/>
    </source>
</evidence>
<evidence type="ECO:0000256" key="1">
    <source>
        <dbReference type="ARBA" id="ARBA00012771"/>
    </source>
</evidence>
<keyword evidence="3 8" id="KW-0808">Transferase</keyword>
<accession>A0A845PXC6</accession>
<dbReference type="EC" id="2.1.1.297" evidence="1"/>
<gene>
    <name evidence="8" type="primary">prmC</name>
    <name evidence="8" type="ORF">GNY06_11025</name>
</gene>
<evidence type="ECO:0000259" key="7">
    <source>
        <dbReference type="Pfam" id="PF17827"/>
    </source>
</evidence>
<dbReference type="InterPro" id="IPR007848">
    <property type="entry name" value="Small_mtfrase_dom"/>
</dbReference>
<comment type="caution">
    <text evidence="8">The sequence shown here is derived from an EMBL/GenBank/DDBJ whole genome shotgun (WGS) entry which is preliminary data.</text>
</comment>
<evidence type="ECO:0000256" key="5">
    <source>
        <dbReference type="ARBA" id="ARBA00048391"/>
    </source>
</evidence>
<dbReference type="NCBIfam" id="TIGR03534">
    <property type="entry name" value="RF_mod_PrmC"/>
    <property type="match status" value="1"/>
</dbReference>
<dbReference type="GO" id="GO:0032259">
    <property type="term" value="P:methylation"/>
    <property type="evidence" value="ECO:0007669"/>
    <property type="project" value="UniProtKB-KW"/>
</dbReference>
<reference evidence="8 9" key="1">
    <citation type="submission" date="2019-11" db="EMBL/GenBank/DDBJ databases">
        <title>Characterization of Elizabethkingia argenteiflava sp. nov., isolated from inner surface of Soybean Pods.</title>
        <authorList>
            <person name="Mo S."/>
        </authorList>
    </citation>
    <scope>NUCLEOTIDE SEQUENCE [LARGE SCALE GENOMIC DNA]</scope>
    <source>
        <strain evidence="8 9">YB22</strain>
    </source>
</reference>
<dbReference type="AlphaFoldDB" id="A0A845PXC6"/>
<dbReference type="PROSITE" id="PS00092">
    <property type="entry name" value="N6_MTASE"/>
    <property type="match status" value="1"/>
</dbReference>
<evidence type="ECO:0000256" key="3">
    <source>
        <dbReference type="ARBA" id="ARBA00022679"/>
    </source>
</evidence>
<name>A0A845PXC6_9FLAO</name>
<dbReference type="InterPro" id="IPR029063">
    <property type="entry name" value="SAM-dependent_MTases_sf"/>
</dbReference>
<evidence type="ECO:0000313" key="8">
    <source>
        <dbReference type="EMBL" id="NAW51873.1"/>
    </source>
</evidence>
<evidence type="ECO:0000259" key="6">
    <source>
        <dbReference type="Pfam" id="PF05175"/>
    </source>
</evidence>
<evidence type="ECO:0000256" key="4">
    <source>
        <dbReference type="ARBA" id="ARBA00022691"/>
    </source>
</evidence>
<dbReference type="InterPro" id="IPR002052">
    <property type="entry name" value="DNA_methylase_N6_adenine_CS"/>
</dbReference>
<dbReference type="NCBIfam" id="TIGR00536">
    <property type="entry name" value="hemK_fam"/>
    <property type="match status" value="1"/>
</dbReference>
<dbReference type="InterPro" id="IPR040758">
    <property type="entry name" value="PrmC_N"/>
</dbReference>
<dbReference type="CDD" id="cd02440">
    <property type="entry name" value="AdoMet_MTases"/>
    <property type="match status" value="1"/>
</dbReference>
<keyword evidence="9" id="KW-1185">Reference proteome</keyword>
<comment type="catalytic activity">
    <reaction evidence="5">
        <text>L-glutaminyl-[peptide chain release factor] + S-adenosyl-L-methionine = N(5)-methyl-L-glutaminyl-[peptide chain release factor] + S-adenosyl-L-homocysteine + H(+)</text>
        <dbReference type="Rhea" id="RHEA:42896"/>
        <dbReference type="Rhea" id="RHEA-COMP:10271"/>
        <dbReference type="Rhea" id="RHEA-COMP:10272"/>
        <dbReference type="ChEBI" id="CHEBI:15378"/>
        <dbReference type="ChEBI" id="CHEBI:30011"/>
        <dbReference type="ChEBI" id="CHEBI:57856"/>
        <dbReference type="ChEBI" id="CHEBI:59789"/>
        <dbReference type="ChEBI" id="CHEBI:61891"/>
        <dbReference type="EC" id="2.1.1.297"/>
    </reaction>
</comment>
<keyword evidence="4" id="KW-0949">S-adenosyl-L-methionine</keyword>
<protein>
    <recommendedName>
        <fullName evidence="1">peptide chain release factor N(5)-glutamine methyltransferase</fullName>
        <ecNumber evidence="1">2.1.1.297</ecNumber>
    </recommendedName>
</protein>
<keyword evidence="2 8" id="KW-0489">Methyltransferase</keyword>
<dbReference type="Pfam" id="PF17827">
    <property type="entry name" value="PrmC_N"/>
    <property type="match status" value="1"/>
</dbReference>
<sequence length="279" mass="32122">MKIYHLQKLYQHTLKEIYSEAEIYKLFTFFAEEFLNYHSIQLKLHLHEELSPELNLKFEQALQALKSGAPYQQILGKSHFYGETFFVNENVLIPRPETEELIELALEKLPQNKKLKILDIGTGSGCIAITLAKHLKNATLYALDYSEKALEISKQNALLQGLDMHFIHGDYLNMQLSGNFDVMISNPPYIGVDEAPDIDKTVKDFEPDMALFAPPTDILAFYRKIANDSLSLLSQDGFIFLEINQKLGPETLDLFKNKLSEVYLLKDMSNHFRMIWGKK</sequence>
<dbReference type="RefSeq" id="WP_166520122.1">
    <property type="nucleotide sequence ID" value="NZ_JAAABJ010000629.1"/>
</dbReference>